<gene>
    <name evidence="3" type="ORF">C7451_1304</name>
</gene>
<comment type="caution">
    <text evidence="3">The sequence shown here is derived from an EMBL/GenBank/DDBJ whole genome shotgun (WGS) entry which is preliminary data.</text>
</comment>
<evidence type="ECO:0000259" key="2">
    <source>
        <dbReference type="Pfam" id="PF00149"/>
    </source>
</evidence>
<dbReference type="InterPro" id="IPR041796">
    <property type="entry name" value="Mre11_N"/>
</dbReference>
<dbReference type="GO" id="GO:0004527">
    <property type="term" value="F:exonuclease activity"/>
    <property type="evidence" value="ECO:0007669"/>
    <property type="project" value="UniProtKB-KW"/>
</dbReference>
<name>A0A2V3UMY5_9SPHN</name>
<dbReference type="PANTHER" id="PTHR30337">
    <property type="entry name" value="COMPONENT OF ATP-DEPENDENT DSDNA EXONUCLEASE"/>
    <property type="match status" value="1"/>
</dbReference>
<evidence type="ECO:0000256" key="1">
    <source>
        <dbReference type="ARBA" id="ARBA00022801"/>
    </source>
</evidence>
<dbReference type="Pfam" id="PF00149">
    <property type="entry name" value="Metallophos"/>
    <property type="match status" value="1"/>
</dbReference>
<keyword evidence="1" id="KW-0378">Hydrolase</keyword>
<dbReference type="InterPro" id="IPR029052">
    <property type="entry name" value="Metallo-depent_PP-like"/>
</dbReference>
<dbReference type="AlphaFoldDB" id="A0A2V3UMY5"/>
<keyword evidence="3" id="KW-0269">Exonuclease</keyword>
<sequence>MLIAGGKRLTGFTFVHAADLHLDSPLLGLAGKSAEYAARVEAASREAFDNLVTLAIDEGCRFMLLAGDIFDGDLRNFQTGLYFMEGMRRLDEAGVSVFMVLGNHDSANRFADKLSLSGNVHVFPKTKAATHRLDDVGVAIHGRSFPRPDVSEDLAREYPAATKALFNIGVLHTACAGSEGHHARYAPCTPEQLTNHGYDYWALGHVHAHAVLGEHPHIVYPGNLQGRHPRETGPKGAVLVKVNDGRVTSLEHRALDVVRWASITVDVSGTNDHPELLDLIRGHIAQGAEHADGRPIALRLTVTGTTPLHSRLILERTAFREDVETLLATLSADVWLEKLRLETAHPEAPDAVDPTVAGKLDQEVTRLSQDSAIAQVLEARLAEIRTKLPAGAHADAFIEQMRAEIPERAAALARSLVSEAGHAPD</sequence>
<dbReference type="PANTHER" id="PTHR30337:SF7">
    <property type="entry name" value="PHOSPHOESTERASE"/>
    <property type="match status" value="1"/>
</dbReference>
<dbReference type="InterPro" id="IPR004843">
    <property type="entry name" value="Calcineurin-like_PHP"/>
</dbReference>
<dbReference type="PIRSF" id="PIRSF033091">
    <property type="entry name" value="Pesterase_YhaO"/>
    <property type="match status" value="1"/>
</dbReference>
<reference evidence="3 4" key="1">
    <citation type="submission" date="2018-05" db="EMBL/GenBank/DDBJ databases">
        <title>Genomic Encyclopedia of Type Strains, Phase IV (KMG-IV): sequencing the most valuable type-strain genomes for metagenomic binning, comparative biology and taxonomic classification.</title>
        <authorList>
            <person name="Goeker M."/>
        </authorList>
    </citation>
    <scope>NUCLEOTIDE SEQUENCE [LARGE SCALE GENOMIC DNA]</scope>
    <source>
        <strain evidence="3 4">DSM 3183</strain>
    </source>
</reference>
<proteinExistence type="predicted"/>
<dbReference type="SUPFAM" id="SSF56300">
    <property type="entry name" value="Metallo-dependent phosphatases"/>
    <property type="match status" value="1"/>
</dbReference>
<feature type="domain" description="Calcineurin-like phosphoesterase" evidence="2">
    <location>
        <begin position="13"/>
        <end position="208"/>
    </location>
</feature>
<evidence type="ECO:0000313" key="4">
    <source>
        <dbReference type="Proteomes" id="UP000248014"/>
    </source>
</evidence>
<dbReference type="OrthoDB" id="9773856at2"/>
<protein>
    <submittedName>
        <fullName evidence="3">DNA repair exonuclease SbcCD nuclease subunit</fullName>
    </submittedName>
</protein>
<dbReference type="Gene3D" id="3.60.21.10">
    <property type="match status" value="1"/>
</dbReference>
<evidence type="ECO:0000313" key="3">
    <source>
        <dbReference type="EMBL" id="PXW67394.1"/>
    </source>
</evidence>
<organism evidence="3 4">
    <name type="scientific">Blastomonas natatoria</name>
    <dbReference type="NCBI Taxonomy" id="34015"/>
    <lineage>
        <taxon>Bacteria</taxon>
        <taxon>Pseudomonadati</taxon>
        <taxon>Pseudomonadota</taxon>
        <taxon>Alphaproteobacteria</taxon>
        <taxon>Sphingomonadales</taxon>
        <taxon>Sphingomonadaceae</taxon>
        <taxon>Blastomonas</taxon>
    </lineage>
</organism>
<dbReference type="Proteomes" id="UP000248014">
    <property type="component" value="Unassembled WGS sequence"/>
</dbReference>
<dbReference type="EMBL" id="QJJM01000030">
    <property type="protein sequence ID" value="PXW67394.1"/>
    <property type="molecule type" value="Genomic_DNA"/>
</dbReference>
<keyword evidence="4" id="KW-1185">Reference proteome</keyword>
<dbReference type="InterPro" id="IPR014576">
    <property type="entry name" value="Pesterase_YhaO"/>
</dbReference>
<dbReference type="CDD" id="cd00840">
    <property type="entry name" value="MPP_Mre11_N"/>
    <property type="match status" value="1"/>
</dbReference>
<keyword evidence="3" id="KW-0540">Nuclease</keyword>
<dbReference type="InterPro" id="IPR050535">
    <property type="entry name" value="DNA_Repair-Maintenance_Comp"/>
</dbReference>
<accession>A0A2V3UMY5</accession>